<evidence type="ECO:0000313" key="2">
    <source>
        <dbReference type="Proteomes" id="UP000198666"/>
    </source>
</evidence>
<evidence type="ECO:0000313" key="1">
    <source>
        <dbReference type="EMBL" id="SDD57601.1"/>
    </source>
</evidence>
<dbReference type="EMBL" id="FMZB01000014">
    <property type="protein sequence ID" value="SDD57601.1"/>
    <property type="molecule type" value="Genomic_DNA"/>
</dbReference>
<keyword evidence="2" id="KW-1185">Reference proteome</keyword>
<gene>
    <name evidence="1" type="ORF">SAMN05421663_11423</name>
</gene>
<dbReference type="RefSeq" id="WP_093728549.1">
    <property type="nucleotide sequence ID" value="NZ_FMZB01000014.1"/>
</dbReference>
<reference evidence="2" key="1">
    <citation type="submission" date="2016-10" db="EMBL/GenBank/DDBJ databases">
        <authorList>
            <person name="Varghese N."/>
            <person name="Submissions S."/>
        </authorList>
    </citation>
    <scope>NUCLEOTIDE SEQUENCE [LARGE SCALE GENOMIC DNA]</scope>
    <source>
        <strain evidence="2">DSM 21620</strain>
    </source>
</reference>
<organism evidence="1 2">
    <name type="scientific">Terribacillus halophilus</name>
    <dbReference type="NCBI Taxonomy" id="361279"/>
    <lineage>
        <taxon>Bacteria</taxon>
        <taxon>Bacillati</taxon>
        <taxon>Bacillota</taxon>
        <taxon>Bacilli</taxon>
        <taxon>Bacillales</taxon>
        <taxon>Bacillaceae</taxon>
        <taxon>Terribacillus</taxon>
    </lineage>
</organism>
<proteinExistence type="predicted"/>
<dbReference type="STRING" id="361279.SAMN05421663_11423"/>
<dbReference type="AlphaFoldDB" id="A0A1G6VVJ5"/>
<dbReference type="OrthoDB" id="2968028at2"/>
<accession>A0A1G6VVJ5</accession>
<name>A0A1G6VVJ5_9BACI</name>
<protein>
    <submittedName>
        <fullName evidence="1">Uncharacterized protein</fullName>
    </submittedName>
</protein>
<dbReference type="Proteomes" id="UP000198666">
    <property type="component" value="Unassembled WGS sequence"/>
</dbReference>
<sequence>MTASEWLLAQGLSLRDIDFIETMIVNQSVYEQGGLHQEQLVTLMLRQFPHHTYCVYPIMTMTDFSKLLVTNKLSVNGREIISRFREQGLCTALCIRMLEE</sequence>